<dbReference type="Proteomes" id="UP001162131">
    <property type="component" value="Unassembled WGS sequence"/>
</dbReference>
<keyword evidence="2" id="KW-1185">Reference proteome</keyword>
<comment type="caution">
    <text evidence="1">The sequence shown here is derived from an EMBL/GenBank/DDBJ whole genome shotgun (WGS) entry which is preliminary data.</text>
</comment>
<protein>
    <submittedName>
        <fullName evidence="1">Uncharacterized protein</fullName>
    </submittedName>
</protein>
<name>A0AAU9K4E5_9CILI</name>
<reference evidence="1" key="1">
    <citation type="submission" date="2021-09" db="EMBL/GenBank/DDBJ databases">
        <authorList>
            <consortium name="AG Swart"/>
            <person name="Singh M."/>
            <person name="Singh A."/>
            <person name="Seah K."/>
            <person name="Emmerich C."/>
        </authorList>
    </citation>
    <scope>NUCLEOTIDE SEQUENCE</scope>
    <source>
        <strain evidence="1">ATCC30299</strain>
    </source>
</reference>
<evidence type="ECO:0000313" key="2">
    <source>
        <dbReference type="Proteomes" id="UP001162131"/>
    </source>
</evidence>
<dbReference type="EMBL" id="CAJZBQ010000055">
    <property type="protein sequence ID" value="CAG9332881.1"/>
    <property type="molecule type" value="Genomic_DNA"/>
</dbReference>
<evidence type="ECO:0000313" key="1">
    <source>
        <dbReference type="EMBL" id="CAG9332881.1"/>
    </source>
</evidence>
<proteinExistence type="predicted"/>
<gene>
    <name evidence="1" type="ORF">BSTOLATCC_MIC57167</name>
</gene>
<sequence>MDNYQEEPFSFETRTLSIIKKINLSASQSSLWLRAPTGKKSLLSPSSILPVIKFTPEVLESIYTECLQESPQTAFGGLLIGSKYSQSHYLTVTINELQ</sequence>
<accession>A0AAU9K4E5</accession>
<dbReference type="AlphaFoldDB" id="A0AAU9K4E5"/>
<organism evidence="1 2">
    <name type="scientific">Blepharisma stoltei</name>
    <dbReference type="NCBI Taxonomy" id="1481888"/>
    <lineage>
        <taxon>Eukaryota</taxon>
        <taxon>Sar</taxon>
        <taxon>Alveolata</taxon>
        <taxon>Ciliophora</taxon>
        <taxon>Postciliodesmatophora</taxon>
        <taxon>Heterotrichea</taxon>
        <taxon>Heterotrichida</taxon>
        <taxon>Blepharismidae</taxon>
        <taxon>Blepharisma</taxon>
    </lineage>
</organism>